<reference evidence="6 7" key="1">
    <citation type="submission" date="2023-03" db="EMBL/GenBank/DDBJ databases">
        <title>High-quality genome of Scylla paramamosain provides insights in environmental adaptation.</title>
        <authorList>
            <person name="Zhang L."/>
        </authorList>
    </citation>
    <scope>NUCLEOTIDE SEQUENCE [LARGE SCALE GENOMIC DNA]</scope>
    <source>
        <strain evidence="6">LZ_2023a</strain>
        <tissue evidence="6">Muscle</tissue>
    </source>
</reference>
<organism evidence="6 7">
    <name type="scientific">Scylla paramamosain</name>
    <name type="common">Mud crab</name>
    <dbReference type="NCBI Taxonomy" id="85552"/>
    <lineage>
        <taxon>Eukaryota</taxon>
        <taxon>Metazoa</taxon>
        <taxon>Ecdysozoa</taxon>
        <taxon>Arthropoda</taxon>
        <taxon>Crustacea</taxon>
        <taxon>Multicrustacea</taxon>
        <taxon>Malacostraca</taxon>
        <taxon>Eumalacostraca</taxon>
        <taxon>Eucarida</taxon>
        <taxon>Decapoda</taxon>
        <taxon>Pleocyemata</taxon>
        <taxon>Brachyura</taxon>
        <taxon>Eubrachyura</taxon>
        <taxon>Portunoidea</taxon>
        <taxon>Portunidae</taxon>
        <taxon>Portuninae</taxon>
        <taxon>Scylla</taxon>
    </lineage>
</organism>
<dbReference type="GO" id="GO:0048870">
    <property type="term" value="P:cell motility"/>
    <property type="evidence" value="ECO:0007669"/>
    <property type="project" value="TreeGrafter"/>
</dbReference>
<comment type="similarity">
    <text evidence="2">Belongs to the BRK1 family.</text>
</comment>
<comment type="subcellular location">
    <subcellularLocation>
        <location evidence="1">Cytoplasm</location>
        <location evidence="1">Cytoskeleton</location>
    </subcellularLocation>
</comment>
<accession>A0AAW0SUK1</accession>
<dbReference type="InterPro" id="IPR033378">
    <property type="entry name" value="BRICK1"/>
</dbReference>
<dbReference type="GO" id="GO:0008064">
    <property type="term" value="P:regulation of actin polymerization or depolymerization"/>
    <property type="evidence" value="ECO:0007669"/>
    <property type="project" value="TreeGrafter"/>
</dbReference>
<protein>
    <submittedName>
        <fullName evidence="6">Uncharacterized protein</fullName>
    </submittedName>
</protein>
<dbReference type="EMBL" id="JARAKH010000046">
    <property type="protein sequence ID" value="KAK8377977.1"/>
    <property type="molecule type" value="Genomic_DNA"/>
</dbReference>
<evidence type="ECO:0000256" key="5">
    <source>
        <dbReference type="ARBA" id="ARBA00023212"/>
    </source>
</evidence>
<evidence type="ECO:0000256" key="1">
    <source>
        <dbReference type="ARBA" id="ARBA00004245"/>
    </source>
</evidence>
<evidence type="ECO:0000256" key="3">
    <source>
        <dbReference type="ARBA" id="ARBA00022490"/>
    </source>
</evidence>
<sequence length="113" mass="12860">MGQLCQSALQDPSESIAPPFLFPISTQHSVTTLARTPVHTSCASVITQQIQQDWVNREYIEVITSNIKRIADFLNSFDMSCRSKLSQLNEKLTMLERRIEYLEARVTKGETLN</sequence>
<dbReference type="GO" id="GO:0031209">
    <property type="term" value="C:SCAR complex"/>
    <property type="evidence" value="ECO:0007669"/>
    <property type="project" value="InterPro"/>
</dbReference>
<dbReference type="PANTHER" id="PTHR33668">
    <property type="entry name" value="PROTEIN BRICK1"/>
    <property type="match status" value="1"/>
</dbReference>
<dbReference type="GO" id="GO:0044877">
    <property type="term" value="F:protein-containing complex binding"/>
    <property type="evidence" value="ECO:0007669"/>
    <property type="project" value="InterPro"/>
</dbReference>
<evidence type="ECO:0000256" key="4">
    <source>
        <dbReference type="ARBA" id="ARBA00023054"/>
    </source>
</evidence>
<dbReference type="GO" id="GO:0005856">
    <property type="term" value="C:cytoskeleton"/>
    <property type="evidence" value="ECO:0007669"/>
    <property type="project" value="UniProtKB-SubCell"/>
</dbReference>
<keyword evidence="3" id="KW-0963">Cytoplasm</keyword>
<keyword evidence="5" id="KW-0206">Cytoskeleton</keyword>
<gene>
    <name evidence="6" type="ORF">O3P69_018709</name>
</gene>
<dbReference type="FunFam" id="1.20.5.110:FF:000017">
    <property type="entry name" value="BRICK1, SCAR/WAVE actin-nucleating complex subunit"/>
    <property type="match status" value="1"/>
</dbReference>
<keyword evidence="7" id="KW-1185">Reference proteome</keyword>
<keyword evidence="4" id="KW-0175">Coiled coil</keyword>
<comment type="caution">
    <text evidence="6">The sequence shown here is derived from an EMBL/GenBank/DDBJ whole genome shotgun (WGS) entry which is preliminary data.</text>
</comment>
<dbReference type="AlphaFoldDB" id="A0AAW0SUK1"/>
<dbReference type="GO" id="GO:0007015">
    <property type="term" value="P:actin filament organization"/>
    <property type="evidence" value="ECO:0007669"/>
    <property type="project" value="InterPro"/>
</dbReference>
<name>A0AAW0SUK1_SCYPA</name>
<dbReference type="Proteomes" id="UP001487740">
    <property type="component" value="Unassembled WGS sequence"/>
</dbReference>
<proteinExistence type="inferred from homology"/>
<evidence type="ECO:0000313" key="6">
    <source>
        <dbReference type="EMBL" id="KAK8377977.1"/>
    </source>
</evidence>
<dbReference type="PANTHER" id="PTHR33668:SF1">
    <property type="entry name" value="PROTEIN BRICK1"/>
    <property type="match status" value="1"/>
</dbReference>
<evidence type="ECO:0000313" key="7">
    <source>
        <dbReference type="Proteomes" id="UP001487740"/>
    </source>
</evidence>
<evidence type="ECO:0000256" key="2">
    <source>
        <dbReference type="ARBA" id="ARBA00005620"/>
    </source>
</evidence>
<dbReference type="Gene3D" id="1.20.5.110">
    <property type="match status" value="1"/>
</dbReference>